<dbReference type="SUPFAM" id="SSF82185">
    <property type="entry name" value="Histone H3 K4-specific methyltransferase SET7/9 N-terminal domain"/>
    <property type="match status" value="1"/>
</dbReference>
<dbReference type="Pfam" id="PF04564">
    <property type="entry name" value="U-box"/>
    <property type="match status" value="1"/>
</dbReference>
<evidence type="ECO:0000259" key="2">
    <source>
        <dbReference type="SMART" id="SM00504"/>
    </source>
</evidence>
<feature type="region of interest" description="Disordered" evidence="1">
    <location>
        <begin position="43"/>
        <end position="62"/>
    </location>
</feature>
<proteinExistence type="predicted"/>
<dbReference type="Proteomes" id="UP001054902">
    <property type="component" value="Unassembled WGS sequence"/>
</dbReference>
<protein>
    <recommendedName>
        <fullName evidence="2">U-box domain-containing protein</fullName>
    </recommendedName>
</protein>
<keyword evidence="4" id="KW-1185">Reference proteome</keyword>
<feature type="region of interest" description="Disordered" evidence="1">
    <location>
        <begin position="515"/>
        <end position="572"/>
    </location>
</feature>
<organism evidence="3 4">
    <name type="scientific">Chaetoceros tenuissimus</name>
    <dbReference type="NCBI Taxonomy" id="426638"/>
    <lineage>
        <taxon>Eukaryota</taxon>
        <taxon>Sar</taxon>
        <taxon>Stramenopiles</taxon>
        <taxon>Ochrophyta</taxon>
        <taxon>Bacillariophyta</taxon>
        <taxon>Coscinodiscophyceae</taxon>
        <taxon>Chaetocerotophycidae</taxon>
        <taxon>Chaetocerotales</taxon>
        <taxon>Chaetocerotaceae</taxon>
        <taxon>Chaetoceros</taxon>
    </lineage>
</organism>
<dbReference type="EMBL" id="BLLK01000058">
    <property type="protein sequence ID" value="GFH57889.1"/>
    <property type="molecule type" value="Genomic_DNA"/>
</dbReference>
<reference evidence="3 4" key="1">
    <citation type="journal article" date="2021" name="Sci. Rep.">
        <title>The genome of the diatom Chaetoceros tenuissimus carries an ancient integrated fragment of an extant virus.</title>
        <authorList>
            <person name="Hongo Y."/>
            <person name="Kimura K."/>
            <person name="Takaki Y."/>
            <person name="Yoshida Y."/>
            <person name="Baba S."/>
            <person name="Kobayashi G."/>
            <person name="Nagasaki K."/>
            <person name="Hano T."/>
            <person name="Tomaru Y."/>
        </authorList>
    </citation>
    <scope>NUCLEOTIDE SEQUENCE [LARGE SCALE GENOMIC DNA]</scope>
    <source>
        <strain evidence="3 4">NIES-3715</strain>
    </source>
</reference>
<evidence type="ECO:0000256" key="1">
    <source>
        <dbReference type="SAM" id="MobiDB-lite"/>
    </source>
</evidence>
<feature type="region of interest" description="Disordered" evidence="1">
    <location>
        <begin position="601"/>
        <end position="712"/>
    </location>
</feature>
<dbReference type="InterPro" id="IPR003613">
    <property type="entry name" value="Ubox_domain"/>
</dbReference>
<feature type="domain" description="U-box" evidence="2">
    <location>
        <begin position="79"/>
        <end position="142"/>
    </location>
</feature>
<dbReference type="Gene3D" id="3.30.40.10">
    <property type="entry name" value="Zinc/RING finger domain, C3HC4 (zinc finger)"/>
    <property type="match status" value="1"/>
</dbReference>
<dbReference type="SUPFAM" id="SSF57850">
    <property type="entry name" value="RING/U-box"/>
    <property type="match status" value="1"/>
</dbReference>
<evidence type="ECO:0000313" key="3">
    <source>
        <dbReference type="EMBL" id="GFH57889.1"/>
    </source>
</evidence>
<name>A0AAD3HCA2_9STRA</name>
<feature type="compositionally biased region" description="Basic residues" evidence="1">
    <location>
        <begin position="562"/>
        <end position="572"/>
    </location>
</feature>
<dbReference type="SMART" id="SM00504">
    <property type="entry name" value="Ubox"/>
    <property type="match status" value="1"/>
</dbReference>
<dbReference type="InterPro" id="IPR013083">
    <property type="entry name" value="Znf_RING/FYVE/PHD"/>
</dbReference>
<dbReference type="GO" id="GO:0004842">
    <property type="term" value="F:ubiquitin-protein transferase activity"/>
    <property type="evidence" value="ECO:0007669"/>
    <property type="project" value="InterPro"/>
</dbReference>
<dbReference type="AlphaFoldDB" id="A0AAD3HCA2"/>
<feature type="compositionally biased region" description="Basic and acidic residues" evidence="1">
    <location>
        <begin position="662"/>
        <end position="673"/>
    </location>
</feature>
<accession>A0AAD3HCA2</accession>
<sequence>MDMSQHSHNEDDTILAIELLEAGVTAERIRELFQGRIHPHELDNILQKPSSKNQKLQEKNSEVDPQIKALVEEMRAPEKYLDPLYDRVMEDPIQLSSGVIFDRSSVVDAKNHLKYRRCPVTGDSLDDSFHEMLKLRQEVQAFKAIRERNVTEIARKMISSGDFDSFRDVLKGVEDYLEGAENDYLEIAREMVLMWSGEKKPSGQMLVVEKLNSSDYSVGKNELMVSGGLEEAACRIIVSAHYYQQHSSSRFDSRSGIFLCLYNEKDILVERCKLFENSSGNEQNFQILGKYDDVVTKSKSGYRYKIELNIMDYGGNVEAHVLMCKIFPSNLKLPYHRMQDSNGEKGTYIGPENDIGEAHGDGALDYDNGSRFVGSFRNESICDGVLYRGAHVIATIERGAWSREVNQSLVQKYPVGLLVYDSSWRLQKKSSRRSRNNYSSRNHRYYDVDMDYKRGKGSNYVNVSDDEDIHISALRMHGADSVRDEGLSPSRSCDSYRSKIDLNLPVNLLPAFQGSGRRVRGNNDRDLFDDETQYKNGRSRRNHMQQMSHYDDDNSYANSHMSHSRGRRNNGKKYMHFENEEEDDRSKVDLDLPVDLLPAFQSGNRKSQSKKKNSLGFLNEYDSDGNDNHDEYSHSRSSYGGQRSHKKNDPESDLYDLFTNGPREERYTRNQKYDDDDDNYSRHSSLSRYSNRSRKDREHVNFHRHGKHKDSRGSLVDIMEEETSIFKDSSPVLGRFNLSEDQDQGRFDYDDLDRRSRLHNFNLEARDGNSSTRSTASTMSIKTNTKPMYLFLDEYQKASNAGRNFKLLVRGGRLMEGVVSIMISSTKFHDPRGTMRLYLTLYDQTKRVLQRKEIMRSSRTSSSSGSYVLIENGDSIVAGANVGCYYQLEYKNIGSSSTNFEIEGLVCKIFPSGRQTPEYEMKDPEGSKGTYMGKLGIDGKPHGKGTFHYESGHTFIGEFAKGSFKEGVYYFVEDPVGSMRNGKWDDQLDTSLARKYPNELQVFRKKMSAGQSDSNLIHTRRSNKFHQPQEQWSIRSMFCF</sequence>
<gene>
    <name evidence="3" type="ORF">CTEN210_14365</name>
</gene>
<dbReference type="GO" id="GO:0016567">
    <property type="term" value="P:protein ubiquitination"/>
    <property type="evidence" value="ECO:0007669"/>
    <property type="project" value="InterPro"/>
</dbReference>
<evidence type="ECO:0000313" key="4">
    <source>
        <dbReference type="Proteomes" id="UP001054902"/>
    </source>
</evidence>
<comment type="caution">
    <text evidence="3">The sequence shown here is derived from an EMBL/GenBank/DDBJ whole genome shotgun (WGS) entry which is preliminary data.</text>
</comment>